<dbReference type="InterPro" id="IPR000798">
    <property type="entry name" value="Ez/rad/moesin-like"/>
</dbReference>
<dbReference type="InterPro" id="IPR029071">
    <property type="entry name" value="Ubiquitin-like_domsf"/>
</dbReference>
<keyword evidence="9" id="KW-0112">Calmodulin-binding</keyword>
<evidence type="ECO:0000256" key="5">
    <source>
        <dbReference type="ARBA" id="ARBA00022490"/>
    </source>
</evidence>
<keyword evidence="12" id="KW-0539">Nucleus</keyword>
<dbReference type="InterPro" id="IPR035963">
    <property type="entry name" value="FERM_2"/>
</dbReference>
<gene>
    <name evidence="19" type="ORF">CK820_G0048711</name>
</gene>
<dbReference type="Gene3D" id="3.10.20.90">
    <property type="entry name" value="Phosphatidylinositol 3-kinase Catalytic Subunit, Chain A, domain 1"/>
    <property type="match status" value="1"/>
</dbReference>
<dbReference type="GO" id="GO:0051301">
    <property type="term" value="P:cell division"/>
    <property type="evidence" value="ECO:0007669"/>
    <property type="project" value="UniProtKB-KW"/>
</dbReference>
<feature type="compositionally biased region" description="Basic and acidic residues" evidence="17">
    <location>
        <begin position="378"/>
        <end position="391"/>
    </location>
</feature>
<evidence type="ECO:0000256" key="11">
    <source>
        <dbReference type="ARBA" id="ARBA00023212"/>
    </source>
</evidence>
<comment type="caution">
    <text evidence="19">The sequence shown here is derived from an EMBL/GenBank/DDBJ whole genome shotgun (WGS) entry which is preliminary data.</text>
</comment>
<dbReference type="InterPro" id="IPR018979">
    <property type="entry name" value="FERM_N"/>
</dbReference>
<feature type="region of interest" description="Disordered" evidence="17">
    <location>
        <begin position="376"/>
        <end position="402"/>
    </location>
</feature>
<evidence type="ECO:0000256" key="8">
    <source>
        <dbReference type="ARBA" id="ARBA00022776"/>
    </source>
</evidence>
<dbReference type="InterPro" id="IPR018980">
    <property type="entry name" value="FERM_PH-like_C"/>
</dbReference>
<dbReference type="PRINTS" id="PR00935">
    <property type="entry name" value="BAND41"/>
</dbReference>
<keyword evidence="7" id="KW-0132">Cell division</keyword>
<dbReference type="GO" id="GO:0005516">
    <property type="term" value="F:calmodulin binding"/>
    <property type="evidence" value="ECO:0007669"/>
    <property type="project" value="UniProtKB-KW"/>
</dbReference>
<comment type="subcellular location">
    <subcellularLocation>
        <location evidence="3">Cytoplasm</location>
        <location evidence="3">Cell cortex</location>
    </subcellularLocation>
    <subcellularLocation>
        <location evidence="2">Cytoplasm</location>
        <location evidence="2">Cytoskeleton</location>
    </subcellularLocation>
    <subcellularLocation>
        <location evidence="1">Nucleus</location>
    </subcellularLocation>
</comment>
<dbReference type="PANTHER" id="PTHR23280">
    <property type="entry name" value="4.1 G PROTEIN"/>
    <property type="match status" value="1"/>
</dbReference>
<keyword evidence="11" id="KW-0206">Cytoskeleton</keyword>
<dbReference type="GO" id="GO:0005938">
    <property type="term" value="C:cell cortex"/>
    <property type="evidence" value="ECO:0007669"/>
    <property type="project" value="UniProtKB-SubCell"/>
</dbReference>
<dbReference type="SUPFAM" id="SSF50729">
    <property type="entry name" value="PH domain-like"/>
    <property type="match status" value="1"/>
</dbReference>
<dbReference type="PROSITE" id="PS00660">
    <property type="entry name" value="FERM_1"/>
    <property type="match status" value="1"/>
</dbReference>
<keyword evidence="4" id="KW-0813">Transport</keyword>
<evidence type="ECO:0000259" key="18">
    <source>
        <dbReference type="PROSITE" id="PS50057"/>
    </source>
</evidence>
<dbReference type="Pfam" id="PF09380">
    <property type="entry name" value="FERM_C"/>
    <property type="match status" value="1"/>
</dbReference>
<dbReference type="GO" id="GO:0003779">
    <property type="term" value="F:actin binding"/>
    <property type="evidence" value="ECO:0007669"/>
    <property type="project" value="UniProtKB-KW"/>
</dbReference>
<keyword evidence="8" id="KW-0498">Mitosis</keyword>
<dbReference type="InterPro" id="IPR011993">
    <property type="entry name" value="PH-like_dom_sf"/>
</dbReference>
<dbReference type="InterPro" id="IPR007477">
    <property type="entry name" value="SAB_dom"/>
</dbReference>
<dbReference type="GO" id="GO:0005634">
    <property type="term" value="C:nucleus"/>
    <property type="evidence" value="ECO:0007669"/>
    <property type="project" value="UniProtKB-SubCell"/>
</dbReference>
<dbReference type="PIRSF" id="PIRSF002304">
    <property type="entry name" value="Membrane_skeletal_4_1"/>
    <property type="match status" value="1"/>
</dbReference>
<dbReference type="InterPro" id="IPR014352">
    <property type="entry name" value="FERM/acyl-CoA-bd_prot_sf"/>
</dbReference>
<dbReference type="FunFam" id="2.30.29.30:FF:000001">
    <property type="entry name" value="Erythrocyte membrane protein band 4.1"/>
    <property type="match status" value="1"/>
</dbReference>
<dbReference type="InterPro" id="IPR021187">
    <property type="entry name" value="EPB4.1_FERM_F1"/>
</dbReference>
<evidence type="ECO:0000256" key="9">
    <source>
        <dbReference type="ARBA" id="ARBA00022860"/>
    </source>
</evidence>
<organism evidence="19 20">
    <name type="scientific">Pan troglodytes</name>
    <name type="common">Chimpanzee</name>
    <dbReference type="NCBI Taxonomy" id="9598"/>
    <lineage>
        <taxon>Eukaryota</taxon>
        <taxon>Metazoa</taxon>
        <taxon>Chordata</taxon>
        <taxon>Craniata</taxon>
        <taxon>Vertebrata</taxon>
        <taxon>Euteleostomi</taxon>
        <taxon>Mammalia</taxon>
        <taxon>Eutheria</taxon>
        <taxon>Euarchontoglires</taxon>
        <taxon>Primates</taxon>
        <taxon>Haplorrhini</taxon>
        <taxon>Catarrhini</taxon>
        <taxon>Hominidae</taxon>
        <taxon>Pan</taxon>
    </lineage>
</organism>
<proteinExistence type="predicted"/>
<dbReference type="InterPro" id="IPR008379">
    <property type="entry name" value="Band_4.1_C"/>
</dbReference>
<dbReference type="GO" id="GO:0030866">
    <property type="term" value="P:cortical actin cytoskeleton organization"/>
    <property type="evidence" value="ECO:0007669"/>
    <property type="project" value="InterPro"/>
</dbReference>
<dbReference type="Gene3D" id="1.20.80.10">
    <property type="match status" value="1"/>
</dbReference>
<evidence type="ECO:0000256" key="2">
    <source>
        <dbReference type="ARBA" id="ARBA00004245"/>
    </source>
</evidence>
<evidence type="ECO:0000256" key="7">
    <source>
        <dbReference type="ARBA" id="ARBA00022618"/>
    </source>
</evidence>
<dbReference type="Pfam" id="PF08736">
    <property type="entry name" value="FA"/>
    <property type="match status" value="1"/>
</dbReference>
<evidence type="ECO:0000256" key="16">
    <source>
        <dbReference type="ARBA" id="ARBA00032586"/>
    </source>
</evidence>
<evidence type="ECO:0000256" key="4">
    <source>
        <dbReference type="ARBA" id="ARBA00022448"/>
    </source>
</evidence>
<dbReference type="PROSITE" id="PS50057">
    <property type="entry name" value="FERM_3"/>
    <property type="match status" value="1"/>
</dbReference>
<dbReference type="SMART" id="SM01196">
    <property type="entry name" value="FERM_C"/>
    <property type="match status" value="1"/>
</dbReference>
<dbReference type="InterPro" id="IPR019749">
    <property type="entry name" value="Band_41_domain"/>
</dbReference>
<protein>
    <recommendedName>
        <fullName evidence="14">Protein 4.1</fullName>
    </recommendedName>
    <alternativeName>
        <fullName evidence="15">Band 4.1</fullName>
    </alternativeName>
    <alternativeName>
        <fullName evidence="16">Erythrocyte membrane protein band 4.1</fullName>
    </alternativeName>
</protein>
<dbReference type="FunFam" id="1.20.80.10:FF:000001">
    <property type="entry name" value="Erythrocyte membrane protein band 4.1"/>
    <property type="match status" value="1"/>
</dbReference>
<evidence type="ECO:0000256" key="3">
    <source>
        <dbReference type="ARBA" id="ARBA00004544"/>
    </source>
</evidence>
<dbReference type="SUPFAM" id="SSF54236">
    <property type="entry name" value="Ubiquitin-like"/>
    <property type="match status" value="1"/>
</dbReference>
<reference evidence="19 20" key="1">
    <citation type="submission" date="2017-12" db="EMBL/GenBank/DDBJ databases">
        <title>High-resolution comparative analysis of great ape genomes.</title>
        <authorList>
            <person name="Pollen A."/>
            <person name="Hastie A."/>
            <person name="Hormozdiari F."/>
            <person name="Dougherty M."/>
            <person name="Liu R."/>
            <person name="Chaisson M."/>
            <person name="Hoppe E."/>
            <person name="Hill C."/>
            <person name="Pang A."/>
            <person name="Hillier L."/>
            <person name="Baker C."/>
            <person name="Armstrong J."/>
            <person name="Shendure J."/>
            <person name="Paten B."/>
            <person name="Wilson R."/>
            <person name="Chao H."/>
            <person name="Schneider V."/>
            <person name="Ventura M."/>
            <person name="Kronenberg Z."/>
            <person name="Murali S."/>
            <person name="Gordon D."/>
            <person name="Cantsilieris S."/>
            <person name="Munson K."/>
            <person name="Nelson B."/>
            <person name="Raja A."/>
            <person name="Underwood J."/>
            <person name="Diekhans M."/>
            <person name="Fiddes I."/>
            <person name="Haussler D."/>
            <person name="Eichler E."/>
        </authorList>
    </citation>
    <scope>NUCLEOTIDE SEQUENCE [LARGE SCALE GENOMIC DNA]</scope>
    <source>
        <strain evidence="19">Yerkes chimp pedigree #C0471</strain>
    </source>
</reference>
<dbReference type="PANTHER" id="PTHR23280:SF12">
    <property type="entry name" value="PROTEIN 4.1"/>
    <property type="match status" value="1"/>
</dbReference>
<dbReference type="EMBL" id="NBAG03000479">
    <property type="protein sequence ID" value="PNI20511.1"/>
    <property type="molecule type" value="Genomic_DNA"/>
</dbReference>
<keyword evidence="10" id="KW-0009">Actin-binding</keyword>
<evidence type="ECO:0000313" key="20">
    <source>
        <dbReference type="Proteomes" id="UP000236370"/>
    </source>
</evidence>
<dbReference type="CDD" id="cd17105">
    <property type="entry name" value="FERM_F1_EPB41"/>
    <property type="match status" value="1"/>
</dbReference>
<dbReference type="InterPro" id="IPR019747">
    <property type="entry name" value="FERM_CS"/>
</dbReference>
<evidence type="ECO:0000256" key="15">
    <source>
        <dbReference type="ARBA" id="ARBA00030419"/>
    </source>
</evidence>
<keyword evidence="6" id="KW-0597">Phosphoprotein</keyword>
<dbReference type="SUPFAM" id="SSF47031">
    <property type="entry name" value="Second domain of FERM"/>
    <property type="match status" value="1"/>
</dbReference>
<dbReference type="CDD" id="cd14473">
    <property type="entry name" value="FERM_B-lobe"/>
    <property type="match status" value="1"/>
</dbReference>
<evidence type="ECO:0000256" key="17">
    <source>
        <dbReference type="SAM" id="MobiDB-lite"/>
    </source>
</evidence>
<dbReference type="AlphaFoldDB" id="A0A2J8JCM9"/>
<dbReference type="InterPro" id="IPR014847">
    <property type="entry name" value="FA"/>
</dbReference>
<feature type="domain" description="FERM" evidence="18">
    <location>
        <begin position="1"/>
        <end position="282"/>
    </location>
</feature>
<feature type="region of interest" description="Disordered" evidence="17">
    <location>
        <begin position="309"/>
        <end position="359"/>
    </location>
</feature>
<evidence type="ECO:0000313" key="19">
    <source>
        <dbReference type="EMBL" id="PNI20511.1"/>
    </source>
</evidence>
<dbReference type="Pfam" id="PF04382">
    <property type="entry name" value="SAB"/>
    <property type="match status" value="1"/>
</dbReference>
<dbReference type="SMART" id="SM01195">
    <property type="entry name" value="FA"/>
    <property type="match status" value="1"/>
</dbReference>
<dbReference type="PRINTS" id="PR00661">
    <property type="entry name" value="ERMFAMILY"/>
</dbReference>
<evidence type="ECO:0000256" key="6">
    <source>
        <dbReference type="ARBA" id="ARBA00022553"/>
    </source>
</evidence>
<evidence type="ECO:0000256" key="12">
    <source>
        <dbReference type="ARBA" id="ARBA00023242"/>
    </source>
</evidence>
<keyword evidence="5" id="KW-0963">Cytoplasm</keyword>
<sequence length="641" mass="71952">MHCKVSLLDDTVYECVVEKHAKGQDLLKRVCEHLNLLEEDYFGLAIWDNATSKTWLDSAKEIKKQVRGVPWNFTFNVKFYPPDPAQLTEDITRYYLCLQLRQDIVAGRLPCSFATLALLGSYTIQSELGDYDPELHGVDYVSDFKLAPNQTKELEEKVMELHKSYRSMTPAQADLEFLENAKKLSMYGVDLHKAKDLEGVDIILGVCSSGLLVYKDKLRINRFPWPKVLKISYKRSSFFIKIRPGEQEQYESTIGFKLPSYRAAKKLWKVCVEHHTFFRLTSTDTIPKSKFLALGSKFRYSGRTQAQTRQASALIDRPAPHFERTASKRASRSLDGAAAVDSADRSPRPTSAPAIAQGQVAEGGVLDASAKKTVVPKAQKETVKAEVKKEDEPPEQAEPEPTEAWKVEKTHIEVTVPTSNGDQTQKKRERLDGENIYIRHSNLMLEDLDKSQEEIKKHHASISELKKNFMESVPEPRPSEWDKRLSTHSPFRTLNINGQIPTGEGPPLVKTQTVTISDNANAVKSEIPTKDVPIVHTETKTITYEAAQTDDNNGDLDPGVLLTAQTITSETPSSTTTTQITKTVKGGISETRIEKRIVITGDADIDHDQVLVQAIKEAKEQHPDMSVTKVVVHQETEIADE</sequence>
<dbReference type="GO" id="GO:0005856">
    <property type="term" value="C:cytoskeleton"/>
    <property type="evidence" value="ECO:0007669"/>
    <property type="project" value="UniProtKB-SubCell"/>
</dbReference>
<evidence type="ECO:0000256" key="10">
    <source>
        <dbReference type="ARBA" id="ARBA00023203"/>
    </source>
</evidence>
<dbReference type="Pfam" id="PF00373">
    <property type="entry name" value="FERM_M"/>
    <property type="match status" value="1"/>
</dbReference>
<dbReference type="Pfam" id="PF09379">
    <property type="entry name" value="FERM_N"/>
    <property type="match status" value="1"/>
</dbReference>
<evidence type="ECO:0000256" key="14">
    <source>
        <dbReference type="ARBA" id="ARBA00023658"/>
    </source>
</evidence>
<evidence type="ECO:0000256" key="13">
    <source>
        <dbReference type="ARBA" id="ARBA00023306"/>
    </source>
</evidence>
<keyword evidence="13" id="KW-0131">Cell cycle</keyword>
<dbReference type="CDD" id="cd13184">
    <property type="entry name" value="FERM_C_4_1_family"/>
    <property type="match status" value="1"/>
</dbReference>
<dbReference type="FunFam" id="3.10.20.90:FF:000002">
    <property type="entry name" value="Erythrocyte protein band 4.1-like 3"/>
    <property type="match status" value="1"/>
</dbReference>
<dbReference type="Gene3D" id="2.30.29.30">
    <property type="entry name" value="Pleckstrin-homology domain (PH domain)/Phosphotyrosine-binding domain (PTB)"/>
    <property type="match status" value="1"/>
</dbReference>
<dbReference type="InterPro" id="IPR019748">
    <property type="entry name" value="FERM_central"/>
</dbReference>
<dbReference type="PROSITE" id="PS00661">
    <property type="entry name" value="FERM_2"/>
    <property type="match status" value="1"/>
</dbReference>
<name>A0A2J8JCM9_PANTR</name>
<dbReference type="Proteomes" id="UP000236370">
    <property type="component" value="Unassembled WGS sequence"/>
</dbReference>
<evidence type="ECO:0000256" key="1">
    <source>
        <dbReference type="ARBA" id="ARBA00004123"/>
    </source>
</evidence>
<dbReference type="GO" id="GO:0005198">
    <property type="term" value="F:structural molecule activity"/>
    <property type="evidence" value="ECO:0007669"/>
    <property type="project" value="InterPro"/>
</dbReference>
<dbReference type="Pfam" id="PF05902">
    <property type="entry name" value="4_1_CTD"/>
    <property type="match status" value="1"/>
</dbReference>
<dbReference type="InterPro" id="IPR000299">
    <property type="entry name" value="FERM_domain"/>
</dbReference>
<dbReference type="SMART" id="SM00295">
    <property type="entry name" value="B41"/>
    <property type="match status" value="1"/>
</dbReference>
<accession>A0A2J8JCM9</accession>
<feature type="compositionally biased region" description="Acidic residues" evidence="17">
    <location>
        <begin position="392"/>
        <end position="401"/>
    </location>
</feature>